<organism evidence="1">
    <name type="scientific">Candidatus Tisiphia endosymbiont of Sergentomyia squamirostris</name>
    <dbReference type="NCBI Taxonomy" id="3113639"/>
    <lineage>
        <taxon>Bacteria</taxon>
        <taxon>Pseudomonadati</taxon>
        <taxon>Pseudomonadota</taxon>
        <taxon>Alphaproteobacteria</taxon>
        <taxon>Rickettsiales</taxon>
        <taxon>Rickettsiaceae</taxon>
        <taxon>Rickettsieae</taxon>
        <taxon>Candidatus Tisiphia</taxon>
    </lineage>
</organism>
<name>A0AAT9G8P5_9RICK</name>
<dbReference type="EMBL" id="AP029170">
    <property type="protein sequence ID" value="BFD46164.1"/>
    <property type="molecule type" value="Genomic_DNA"/>
</dbReference>
<evidence type="ECO:0000313" key="1">
    <source>
        <dbReference type="EMBL" id="BFD46164.1"/>
    </source>
</evidence>
<proteinExistence type="predicted"/>
<dbReference type="InterPro" id="IPR009649">
    <property type="entry name" value="TraU"/>
</dbReference>
<dbReference type="Pfam" id="PF06834">
    <property type="entry name" value="TraU"/>
    <property type="match status" value="1"/>
</dbReference>
<accession>A0AAT9G8P5</accession>
<protein>
    <recommendedName>
        <fullName evidence="2">Conjugal transfer protein</fullName>
    </recommendedName>
</protein>
<dbReference type="AlphaFoldDB" id="A0AAT9G8P5"/>
<evidence type="ECO:0008006" key="2">
    <source>
        <dbReference type="Google" id="ProtNLM"/>
    </source>
</evidence>
<reference evidence="1" key="1">
    <citation type="submission" date="2024-01" db="EMBL/GenBank/DDBJ databases">
        <title>Sequencing the genomes of a sandfly, Sergentomyia squamirostris, and its two endosymbionts.</title>
        <authorList>
            <person name="Itokawa K."/>
            <person name="Sanjoba C."/>
        </authorList>
    </citation>
    <scope>NUCLEOTIDE SEQUENCE</scope>
    <source>
        <strain evidence="1">RiSSQ</strain>
    </source>
</reference>
<sequence>MTNINNTALSKKFGDPAQGTKTRLSILLLVAIFMPFSVSASITCKGHFVNPITDICWSCILPISIGNVINIGSGVTPKKRDTKNPSSPICLCTKANVPVPGITIGFWEPVRLIDVTRTPYCMTNLGGISLGSNSKRTSSFNRSYDGRHGSVQKTV</sequence>
<gene>
    <name evidence="1" type="ORF">DMENIID0002_08100</name>
</gene>